<sequence length="352" mass="37165">MEASEERAATPARGVRRGPVTLRTIAELAGVHVTTVSRVLAPPAQAVRTSSPETAQRIREIAAELGYRADPHGRALRTNRSRLVGVLVPRLADLVLATIYEGIEDAAGRSGYSTFVTNSQDDVERRADRTDMLLARRVDGVILGDAPVDGSSLTRLVERGTPYVLVSRRSPGHPSVTCDDVTGGRLVAEHLLELGHRDVAVVAGEPYTSTGLDRTGGFLAAFAAAGFPVPAHRVRTSGFDVPGGRAAAELLFAHGTLPTAVFAVNDFAAIGVMGAVRDRGLTVGRDVSVAGFNDVPLAAELPVALTTVRSPMHEMGRRGFALLLARLEGREVSSELLTPQLLARASTGPAPR</sequence>
<dbReference type="PANTHER" id="PTHR30146:SF109">
    <property type="entry name" value="HTH-TYPE TRANSCRIPTIONAL REGULATOR GALS"/>
    <property type="match status" value="1"/>
</dbReference>
<dbReference type="GO" id="GO:0003677">
    <property type="term" value="F:DNA binding"/>
    <property type="evidence" value="ECO:0007669"/>
    <property type="project" value="UniProtKB-KW"/>
</dbReference>
<comment type="caution">
    <text evidence="5">The sequence shown here is derived from an EMBL/GenBank/DDBJ whole genome shotgun (WGS) entry which is preliminary data.</text>
</comment>
<gene>
    <name evidence="5" type="ORF">ACFFVI_12415</name>
</gene>
<dbReference type="CDD" id="cd01392">
    <property type="entry name" value="HTH_LacI"/>
    <property type="match status" value="1"/>
</dbReference>
<name>A0ABV5LUL3_9ACTN</name>
<dbReference type="PROSITE" id="PS50932">
    <property type="entry name" value="HTH_LACI_2"/>
    <property type="match status" value="1"/>
</dbReference>
<dbReference type="InterPro" id="IPR028082">
    <property type="entry name" value="Peripla_BP_I"/>
</dbReference>
<organism evidence="5 6">
    <name type="scientific">Kineococcus gynurae</name>
    <dbReference type="NCBI Taxonomy" id="452979"/>
    <lineage>
        <taxon>Bacteria</taxon>
        <taxon>Bacillati</taxon>
        <taxon>Actinomycetota</taxon>
        <taxon>Actinomycetes</taxon>
        <taxon>Kineosporiales</taxon>
        <taxon>Kineosporiaceae</taxon>
        <taxon>Kineococcus</taxon>
    </lineage>
</organism>
<dbReference type="SUPFAM" id="SSF53822">
    <property type="entry name" value="Periplasmic binding protein-like I"/>
    <property type="match status" value="1"/>
</dbReference>
<keyword evidence="2 5" id="KW-0238">DNA-binding</keyword>
<evidence type="ECO:0000256" key="3">
    <source>
        <dbReference type="ARBA" id="ARBA00023163"/>
    </source>
</evidence>
<dbReference type="Gene3D" id="1.10.260.40">
    <property type="entry name" value="lambda repressor-like DNA-binding domains"/>
    <property type="match status" value="1"/>
</dbReference>
<evidence type="ECO:0000256" key="1">
    <source>
        <dbReference type="ARBA" id="ARBA00023015"/>
    </source>
</evidence>
<dbReference type="SMART" id="SM00354">
    <property type="entry name" value="HTH_LACI"/>
    <property type="match status" value="1"/>
</dbReference>
<dbReference type="Proteomes" id="UP001589748">
    <property type="component" value="Unassembled WGS sequence"/>
</dbReference>
<evidence type="ECO:0000313" key="6">
    <source>
        <dbReference type="Proteomes" id="UP001589748"/>
    </source>
</evidence>
<dbReference type="RefSeq" id="WP_380137886.1">
    <property type="nucleotide sequence ID" value="NZ_JBHLUI010000008.1"/>
</dbReference>
<proteinExistence type="predicted"/>
<evidence type="ECO:0000313" key="5">
    <source>
        <dbReference type="EMBL" id="MFB9377772.1"/>
    </source>
</evidence>
<dbReference type="InterPro" id="IPR000843">
    <property type="entry name" value="HTH_LacI"/>
</dbReference>
<protein>
    <submittedName>
        <fullName evidence="5">LacI family DNA-binding transcriptional regulator</fullName>
    </submittedName>
</protein>
<dbReference type="PANTHER" id="PTHR30146">
    <property type="entry name" value="LACI-RELATED TRANSCRIPTIONAL REPRESSOR"/>
    <property type="match status" value="1"/>
</dbReference>
<keyword evidence="1" id="KW-0805">Transcription regulation</keyword>
<evidence type="ECO:0000259" key="4">
    <source>
        <dbReference type="PROSITE" id="PS50932"/>
    </source>
</evidence>
<dbReference type="CDD" id="cd06285">
    <property type="entry name" value="PBP1_LacI-like"/>
    <property type="match status" value="1"/>
</dbReference>
<dbReference type="SUPFAM" id="SSF47413">
    <property type="entry name" value="lambda repressor-like DNA-binding domains"/>
    <property type="match status" value="1"/>
</dbReference>
<keyword evidence="6" id="KW-1185">Reference proteome</keyword>
<dbReference type="EMBL" id="JBHMDM010000007">
    <property type="protein sequence ID" value="MFB9377772.1"/>
    <property type="molecule type" value="Genomic_DNA"/>
</dbReference>
<feature type="domain" description="HTH lacI-type" evidence="4">
    <location>
        <begin position="20"/>
        <end position="78"/>
    </location>
</feature>
<dbReference type="Pfam" id="PF00356">
    <property type="entry name" value="LacI"/>
    <property type="match status" value="1"/>
</dbReference>
<evidence type="ECO:0000256" key="2">
    <source>
        <dbReference type="ARBA" id="ARBA00023125"/>
    </source>
</evidence>
<dbReference type="Gene3D" id="3.40.50.2300">
    <property type="match status" value="2"/>
</dbReference>
<accession>A0ABV5LUL3</accession>
<dbReference type="Pfam" id="PF13377">
    <property type="entry name" value="Peripla_BP_3"/>
    <property type="match status" value="1"/>
</dbReference>
<dbReference type="InterPro" id="IPR046335">
    <property type="entry name" value="LacI/GalR-like_sensor"/>
</dbReference>
<dbReference type="InterPro" id="IPR010982">
    <property type="entry name" value="Lambda_DNA-bd_dom_sf"/>
</dbReference>
<reference evidence="5 6" key="1">
    <citation type="submission" date="2024-09" db="EMBL/GenBank/DDBJ databases">
        <authorList>
            <person name="Sun Q."/>
            <person name="Mori K."/>
        </authorList>
    </citation>
    <scope>NUCLEOTIDE SEQUENCE [LARGE SCALE GENOMIC DNA]</scope>
    <source>
        <strain evidence="5 6">TISTR 1856</strain>
    </source>
</reference>
<keyword evidence="3" id="KW-0804">Transcription</keyword>